<evidence type="ECO:0000313" key="3">
    <source>
        <dbReference type="Proteomes" id="UP000271974"/>
    </source>
</evidence>
<evidence type="ECO:0000256" key="1">
    <source>
        <dbReference type="SAM" id="MobiDB-lite"/>
    </source>
</evidence>
<feature type="compositionally biased region" description="Low complexity" evidence="1">
    <location>
        <begin position="79"/>
        <end position="105"/>
    </location>
</feature>
<accession>A0A433SWL2</accession>
<evidence type="ECO:0000313" key="2">
    <source>
        <dbReference type="EMBL" id="RUS73700.1"/>
    </source>
</evidence>
<sequence>MLHRLNRSVLVQAVTFTLITQLSHVSPAPTLTFPEEVTEGLKVVLDKPRVRYVLLGGSFTLTCQILICDRDNGSYTSNDINSNNNNNNNNSNNNSSNNNNTGSNSKDNVSTNSSDTENNIAESNLTMTNTNNTRIYALRHNITWFLPDGEVVYPDIFLKNQTNTEKTKRNDDPFSMKEPIMNISTTASLTQILRADWTVTDAKMADSGSYLCV</sequence>
<organism evidence="2 3">
    <name type="scientific">Elysia chlorotica</name>
    <name type="common">Eastern emerald elysia</name>
    <name type="synonym">Sea slug</name>
    <dbReference type="NCBI Taxonomy" id="188477"/>
    <lineage>
        <taxon>Eukaryota</taxon>
        <taxon>Metazoa</taxon>
        <taxon>Spiralia</taxon>
        <taxon>Lophotrochozoa</taxon>
        <taxon>Mollusca</taxon>
        <taxon>Gastropoda</taxon>
        <taxon>Heterobranchia</taxon>
        <taxon>Euthyneura</taxon>
        <taxon>Panpulmonata</taxon>
        <taxon>Sacoglossa</taxon>
        <taxon>Placobranchoidea</taxon>
        <taxon>Plakobranchidae</taxon>
        <taxon>Elysia</taxon>
    </lineage>
</organism>
<dbReference type="Proteomes" id="UP000271974">
    <property type="component" value="Unassembled WGS sequence"/>
</dbReference>
<gene>
    <name evidence="2" type="ORF">EGW08_018532</name>
</gene>
<dbReference type="AlphaFoldDB" id="A0A433SWL2"/>
<reference evidence="2 3" key="1">
    <citation type="submission" date="2019-01" db="EMBL/GenBank/DDBJ databases">
        <title>A draft genome assembly of the solar-powered sea slug Elysia chlorotica.</title>
        <authorList>
            <person name="Cai H."/>
            <person name="Li Q."/>
            <person name="Fang X."/>
            <person name="Li J."/>
            <person name="Curtis N.E."/>
            <person name="Altenburger A."/>
            <person name="Shibata T."/>
            <person name="Feng M."/>
            <person name="Maeda T."/>
            <person name="Schwartz J.A."/>
            <person name="Shigenobu S."/>
            <person name="Lundholm N."/>
            <person name="Nishiyama T."/>
            <person name="Yang H."/>
            <person name="Hasebe M."/>
            <person name="Li S."/>
            <person name="Pierce S.K."/>
            <person name="Wang J."/>
        </authorList>
    </citation>
    <scope>NUCLEOTIDE SEQUENCE [LARGE SCALE GENOMIC DNA]</scope>
    <source>
        <strain evidence="2">EC2010</strain>
        <tissue evidence="2">Whole organism of an adult</tissue>
    </source>
</reference>
<name>A0A433SWL2_ELYCH</name>
<feature type="region of interest" description="Disordered" evidence="1">
    <location>
        <begin position="79"/>
        <end position="125"/>
    </location>
</feature>
<protein>
    <recommendedName>
        <fullName evidence="4">Ig-like domain-containing protein</fullName>
    </recommendedName>
</protein>
<evidence type="ECO:0008006" key="4">
    <source>
        <dbReference type="Google" id="ProtNLM"/>
    </source>
</evidence>
<feature type="compositionally biased region" description="Polar residues" evidence="1">
    <location>
        <begin position="106"/>
        <end position="125"/>
    </location>
</feature>
<keyword evidence="3" id="KW-1185">Reference proteome</keyword>
<comment type="caution">
    <text evidence="2">The sequence shown here is derived from an EMBL/GenBank/DDBJ whole genome shotgun (WGS) entry which is preliminary data.</text>
</comment>
<proteinExistence type="predicted"/>
<dbReference type="EMBL" id="RQTK01000908">
    <property type="protein sequence ID" value="RUS73700.1"/>
    <property type="molecule type" value="Genomic_DNA"/>
</dbReference>